<gene>
    <name evidence="1" type="ORF">ACEZDJ_18385</name>
</gene>
<comment type="caution">
    <text evidence="1">The sequence shown here is derived from an EMBL/GenBank/DDBJ whole genome shotgun (WGS) entry which is preliminary data.</text>
</comment>
<evidence type="ECO:0000313" key="2">
    <source>
        <dbReference type="Proteomes" id="UP001592528"/>
    </source>
</evidence>
<dbReference type="RefSeq" id="WP_030254415.1">
    <property type="nucleotide sequence ID" value="NZ_JBHEZZ010000009.1"/>
</dbReference>
<evidence type="ECO:0000313" key="1">
    <source>
        <dbReference type="EMBL" id="MFC1403262.1"/>
    </source>
</evidence>
<reference evidence="1 2" key="1">
    <citation type="submission" date="2024-09" db="EMBL/GenBank/DDBJ databases">
        <authorList>
            <person name="Lee S.D."/>
        </authorList>
    </citation>
    <scope>NUCLEOTIDE SEQUENCE [LARGE SCALE GENOMIC DNA]</scope>
    <source>
        <strain evidence="1 2">N1-5</strain>
    </source>
</reference>
<evidence type="ECO:0008006" key="3">
    <source>
        <dbReference type="Google" id="ProtNLM"/>
    </source>
</evidence>
<protein>
    <recommendedName>
        <fullName evidence="3">DUF11 domain-containing protein</fullName>
    </recommendedName>
</protein>
<proteinExistence type="predicted"/>
<keyword evidence="2" id="KW-1185">Reference proteome</keyword>
<dbReference type="Proteomes" id="UP001592528">
    <property type="component" value="Unassembled WGS sequence"/>
</dbReference>
<dbReference type="EMBL" id="JBHEZZ010000009">
    <property type="protein sequence ID" value="MFC1403262.1"/>
    <property type="molecule type" value="Genomic_DNA"/>
</dbReference>
<sequence length="103" mass="11132">MTDVAFVYEAPDISEEGDVVTWRWSVVNNTGAPVNQVVLTHNLSPWLPVTSVTGPSEVVGERIKSRWATLAAGEKATGEIVATMPEDLLGAVQINARVTWQQA</sequence>
<accession>A0ABV6UP84</accession>
<organism evidence="1 2">
    <name type="scientific">Streptacidiphilus cavernicola</name>
    <dbReference type="NCBI Taxonomy" id="3342716"/>
    <lineage>
        <taxon>Bacteria</taxon>
        <taxon>Bacillati</taxon>
        <taxon>Actinomycetota</taxon>
        <taxon>Actinomycetes</taxon>
        <taxon>Kitasatosporales</taxon>
        <taxon>Streptomycetaceae</taxon>
        <taxon>Streptacidiphilus</taxon>
    </lineage>
</organism>
<name>A0ABV6UP84_9ACTN</name>